<dbReference type="Proteomes" id="UP001429564">
    <property type="component" value="Unassembled WGS sequence"/>
</dbReference>
<accession>A0ABX0WBE1</accession>
<keyword evidence="4" id="KW-1185">Reference proteome</keyword>
<keyword evidence="1" id="KW-0732">Signal</keyword>
<evidence type="ECO:0000256" key="1">
    <source>
        <dbReference type="SAM" id="SignalP"/>
    </source>
</evidence>
<sequence>MKSPDHDSCKRRNRMRLKLSLTTLLAALVLPLDAALAEPVRFVTIDYKPYALHDDPKGRHGLLVDINTAIAERAELAITDSVLPITRVVKNLAHNVSDCGVFLLTTVTEQEYIPVAKILDRFETIIVTRPGLGISKIEDLRDQRLALPRGSFEGSSVLDDPKIELFYTNNTEQGVHLLQAGRVDAVAGTSLSLLFQFSVENMGQNEIGEIFTYERQEMWLQCAKNQLPDETIAKLRKATDSLRMEGAFDTLIKRYIPDIFS</sequence>
<dbReference type="InterPro" id="IPR001638">
    <property type="entry name" value="Solute-binding_3/MltF_N"/>
</dbReference>
<dbReference type="SUPFAM" id="SSF53850">
    <property type="entry name" value="Periplasmic binding protein-like II"/>
    <property type="match status" value="1"/>
</dbReference>
<reference evidence="3 4" key="1">
    <citation type="submission" date="2018-05" db="EMBL/GenBank/DDBJ databases">
        <authorList>
            <person name="Zhang Y.-J."/>
        </authorList>
    </citation>
    <scope>NUCLEOTIDE SEQUENCE [LARGE SCALE GENOMIC DNA]</scope>
    <source>
        <strain evidence="3 4">CY04</strain>
    </source>
</reference>
<feature type="domain" description="Solute-binding protein family 3/N-terminal" evidence="2">
    <location>
        <begin position="39"/>
        <end position="258"/>
    </location>
</feature>
<evidence type="ECO:0000313" key="3">
    <source>
        <dbReference type="EMBL" id="NIZ61985.1"/>
    </source>
</evidence>
<proteinExistence type="predicted"/>
<name>A0ABX0WBE1_9RHOB</name>
<gene>
    <name evidence="3" type="ORF">DL239_13470</name>
</gene>
<evidence type="ECO:0000259" key="2">
    <source>
        <dbReference type="SMART" id="SM00062"/>
    </source>
</evidence>
<feature type="chain" id="PRO_5046993610" description="Solute-binding protein family 3/N-terminal domain-containing protein" evidence="1">
    <location>
        <begin position="35"/>
        <end position="261"/>
    </location>
</feature>
<dbReference type="Gene3D" id="3.40.190.10">
    <property type="entry name" value="Periplasmic binding protein-like II"/>
    <property type="match status" value="2"/>
</dbReference>
<dbReference type="SMART" id="SM00062">
    <property type="entry name" value="PBPb"/>
    <property type="match status" value="1"/>
</dbReference>
<dbReference type="PANTHER" id="PTHR38834">
    <property type="entry name" value="PERIPLASMIC SUBSTRATE BINDING PROTEIN FAMILY 3"/>
    <property type="match status" value="1"/>
</dbReference>
<feature type="signal peptide" evidence="1">
    <location>
        <begin position="1"/>
        <end position="34"/>
    </location>
</feature>
<protein>
    <recommendedName>
        <fullName evidence="2">Solute-binding protein family 3/N-terminal domain-containing protein</fullName>
    </recommendedName>
</protein>
<dbReference type="EMBL" id="QHLQ01000013">
    <property type="protein sequence ID" value="NIZ61985.1"/>
    <property type="molecule type" value="Genomic_DNA"/>
</dbReference>
<evidence type="ECO:0000313" key="4">
    <source>
        <dbReference type="Proteomes" id="UP001429564"/>
    </source>
</evidence>
<dbReference type="PANTHER" id="PTHR38834:SF3">
    <property type="entry name" value="SOLUTE-BINDING PROTEIN FAMILY 3_N-TERMINAL DOMAIN-CONTAINING PROTEIN"/>
    <property type="match status" value="1"/>
</dbReference>
<comment type="caution">
    <text evidence="3">The sequence shown here is derived from an EMBL/GenBank/DDBJ whole genome shotgun (WGS) entry which is preliminary data.</text>
</comment>
<organism evidence="3 4">
    <name type="scientific">Parasedimentitalea denitrificans</name>
    <dbReference type="NCBI Taxonomy" id="2211118"/>
    <lineage>
        <taxon>Bacteria</taxon>
        <taxon>Pseudomonadati</taxon>
        <taxon>Pseudomonadota</taxon>
        <taxon>Alphaproteobacteria</taxon>
        <taxon>Rhodobacterales</taxon>
        <taxon>Paracoccaceae</taxon>
        <taxon>Parasedimentitalea</taxon>
    </lineage>
</organism>